<protein>
    <submittedName>
        <fullName evidence="5">Manganese ABC transporter substrate-binding lipoprotein</fullName>
    </submittedName>
</protein>
<dbReference type="Pfam" id="PF01297">
    <property type="entry name" value="ZnuA"/>
    <property type="match status" value="1"/>
</dbReference>
<proteinExistence type="predicted"/>
<comment type="caution">
    <text evidence="5">The sequence shown here is derived from an EMBL/GenBank/DDBJ whole genome shotgun (WGS) entry which is preliminary data.</text>
</comment>
<keyword evidence="3" id="KW-0479">Metal-binding</keyword>
<keyword evidence="6" id="KW-1185">Reference proteome</keyword>
<evidence type="ECO:0000256" key="4">
    <source>
        <dbReference type="ARBA" id="ARBA00022729"/>
    </source>
</evidence>
<dbReference type="SUPFAM" id="SSF53807">
    <property type="entry name" value="Helical backbone' metal receptor"/>
    <property type="match status" value="1"/>
</dbReference>
<gene>
    <name evidence="5" type="primary">psaA_1</name>
    <name evidence="5" type="ORF">FEQ00_02132</name>
</gene>
<keyword evidence="4" id="KW-0732">Signal</keyword>
<keyword evidence="5" id="KW-0449">Lipoprotein</keyword>
<dbReference type="InterPro" id="IPR006127">
    <property type="entry name" value="ZnuA-like"/>
</dbReference>
<sequence>MKENHEIDANMTRRHLLHATAAKARIPALSHAVIAAAVLLGCVNTASAAPAVIKAIGVENEYADVISQIGGQYVQVTAIETDPNTDPHTFEVNPKVAGEIASADLVVKNGVGYDAWADKIIAAAPNARRKVIDVQHLLGLSDSTPNPHLWYDPKTMPAVAKEIAADLAALDPAQAGYFQANAKKFDASLKPWLAAIAAFKAHHAGTPVAVTEPVADYMLEAAGIDIQTPYSMQAAIMNGTDPSPQDVTKQNALFTDHKVKVFVYNQQVTDALTQSFLALAKKNGIPVVGVYETMPTPGFTYQSWMVAEVNALDRAVTGKGSTEVLHAGK</sequence>
<dbReference type="RefSeq" id="WP_012431362.1">
    <property type="nucleotide sequence ID" value="NZ_CADFDQ010000009.1"/>
</dbReference>
<comment type="subcellular location">
    <subcellularLocation>
        <location evidence="1">Cell envelope</location>
    </subcellularLocation>
</comment>
<dbReference type="PANTHER" id="PTHR42953">
    <property type="entry name" value="HIGH-AFFINITY ZINC UPTAKE SYSTEM PROTEIN ZNUA-RELATED"/>
    <property type="match status" value="1"/>
</dbReference>
<dbReference type="InterPro" id="IPR050492">
    <property type="entry name" value="Bact_metal-bind_prot9"/>
</dbReference>
<name>A0ABU2E1J2_9BURK</name>
<organism evidence="5 6">
    <name type="scientific">Burkholderia pseudomultivorans</name>
    <dbReference type="NCBI Taxonomy" id="1207504"/>
    <lineage>
        <taxon>Bacteria</taxon>
        <taxon>Pseudomonadati</taxon>
        <taxon>Pseudomonadota</taxon>
        <taxon>Betaproteobacteria</taxon>
        <taxon>Burkholderiales</taxon>
        <taxon>Burkholderiaceae</taxon>
        <taxon>Burkholderia</taxon>
        <taxon>Burkholderia cepacia complex</taxon>
    </lineage>
</organism>
<accession>A0ABU2E1J2</accession>
<evidence type="ECO:0000256" key="3">
    <source>
        <dbReference type="ARBA" id="ARBA00022723"/>
    </source>
</evidence>
<evidence type="ECO:0000256" key="1">
    <source>
        <dbReference type="ARBA" id="ARBA00004196"/>
    </source>
</evidence>
<dbReference type="Proteomes" id="UP001248067">
    <property type="component" value="Unassembled WGS sequence"/>
</dbReference>
<evidence type="ECO:0000256" key="2">
    <source>
        <dbReference type="ARBA" id="ARBA00022448"/>
    </source>
</evidence>
<reference evidence="5 6" key="1">
    <citation type="submission" date="2019-06" db="EMBL/GenBank/DDBJ databases">
        <title>Evolution of Burkholderia multivorans in the lungs of Cystic Fibrosis patients.</title>
        <authorList>
            <person name="Moreira L.M."/>
        </authorList>
    </citation>
    <scope>NUCLEOTIDE SEQUENCE [LARGE SCALE GENOMIC DNA]</scope>
    <source>
        <strain evidence="5 6">VC13239</strain>
    </source>
</reference>
<dbReference type="Gene3D" id="3.40.50.1980">
    <property type="entry name" value="Nitrogenase molybdenum iron protein domain"/>
    <property type="match status" value="2"/>
</dbReference>
<keyword evidence="2" id="KW-0813">Transport</keyword>
<evidence type="ECO:0000313" key="5">
    <source>
        <dbReference type="EMBL" id="MDR8753717.1"/>
    </source>
</evidence>
<dbReference type="EMBL" id="VJSY01000013">
    <property type="protein sequence ID" value="MDR8753717.1"/>
    <property type="molecule type" value="Genomic_DNA"/>
</dbReference>
<evidence type="ECO:0000313" key="6">
    <source>
        <dbReference type="Proteomes" id="UP001248067"/>
    </source>
</evidence>
<dbReference type="PANTHER" id="PTHR42953:SF1">
    <property type="entry name" value="METAL-BINDING PROTEIN HI_0362-RELATED"/>
    <property type="match status" value="1"/>
</dbReference>